<comment type="caution">
    <text evidence="10">Lacks conserved residue(s) required for the propagation of feature annotation.</text>
</comment>
<dbReference type="EMBL" id="JAAXLS010000067">
    <property type="protein sequence ID" value="NKQ58829.1"/>
    <property type="molecule type" value="Genomic_DNA"/>
</dbReference>
<comment type="similarity">
    <text evidence="1 10">Belongs to the thymidylate kinase family.</text>
</comment>
<dbReference type="Proteomes" id="UP000715441">
    <property type="component" value="Unassembled WGS sequence"/>
</dbReference>
<dbReference type="CDD" id="cd01672">
    <property type="entry name" value="TMPK"/>
    <property type="match status" value="1"/>
</dbReference>
<keyword evidence="4 10" id="KW-0808">Transferase</keyword>
<keyword evidence="5 10" id="KW-0545">Nucleotide biosynthesis</keyword>
<dbReference type="Gene3D" id="3.40.50.300">
    <property type="entry name" value="P-loop containing nucleotide triphosphate hydrolases"/>
    <property type="match status" value="1"/>
</dbReference>
<dbReference type="PANTHER" id="PTHR10344:SF4">
    <property type="entry name" value="UMP-CMP KINASE 2, MITOCHONDRIAL"/>
    <property type="match status" value="1"/>
</dbReference>
<dbReference type="PANTHER" id="PTHR10344">
    <property type="entry name" value="THYMIDYLATE KINASE"/>
    <property type="match status" value="1"/>
</dbReference>
<name>A0ABX1JGG0_9PSEU</name>
<keyword evidence="13" id="KW-1185">Reference proteome</keyword>
<dbReference type="RefSeq" id="WP_168523026.1">
    <property type="nucleotide sequence ID" value="NZ_JAAXLS010000067.1"/>
</dbReference>
<organism evidence="12 13">
    <name type="scientific">Amycolatopsis acididurans</name>
    <dbReference type="NCBI Taxonomy" id="2724524"/>
    <lineage>
        <taxon>Bacteria</taxon>
        <taxon>Bacillati</taxon>
        <taxon>Actinomycetota</taxon>
        <taxon>Actinomycetes</taxon>
        <taxon>Pseudonocardiales</taxon>
        <taxon>Pseudonocardiaceae</taxon>
        <taxon>Amycolatopsis</taxon>
    </lineage>
</organism>
<accession>A0ABX1JGG0</accession>
<evidence type="ECO:0000259" key="11">
    <source>
        <dbReference type="Pfam" id="PF02223"/>
    </source>
</evidence>
<evidence type="ECO:0000256" key="9">
    <source>
        <dbReference type="ARBA" id="ARBA00048743"/>
    </source>
</evidence>
<keyword evidence="7 10" id="KW-0418">Kinase</keyword>
<feature type="domain" description="Thymidylate kinase-like" evidence="11">
    <location>
        <begin position="11"/>
        <end position="151"/>
    </location>
</feature>
<evidence type="ECO:0000256" key="10">
    <source>
        <dbReference type="HAMAP-Rule" id="MF_00165"/>
    </source>
</evidence>
<evidence type="ECO:0000313" key="12">
    <source>
        <dbReference type="EMBL" id="NKQ58829.1"/>
    </source>
</evidence>
<gene>
    <name evidence="10" type="primary">tmk</name>
    <name evidence="12" type="ORF">HFP15_38905</name>
</gene>
<comment type="caution">
    <text evidence="12">The sequence shown here is derived from an EMBL/GenBank/DDBJ whole genome shotgun (WGS) entry which is preliminary data.</text>
</comment>
<comment type="catalytic activity">
    <reaction evidence="9 10">
        <text>dTMP + ATP = dTDP + ADP</text>
        <dbReference type="Rhea" id="RHEA:13517"/>
        <dbReference type="ChEBI" id="CHEBI:30616"/>
        <dbReference type="ChEBI" id="CHEBI:58369"/>
        <dbReference type="ChEBI" id="CHEBI:63528"/>
        <dbReference type="ChEBI" id="CHEBI:456216"/>
        <dbReference type="EC" id="2.7.4.9"/>
    </reaction>
</comment>
<keyword evidence="8 10" id="KW-0067">ATP-binding</keyword>
<evidence type="ECO:0000256" key="8">
    <source>
        <dbReference type="ARBA" id="ARBA00022840"/>
    </source>
</evidence>
<dbReference type="Pfam" id="PF02223">
    <property type="entry name" value="Thymidylate_kin"/>
    <property type="match status" value="1"/>
</dbReference>
<dbReference type="HAMAP" id="MF_00165">
    <property type="entry name" value="Thymidylate_kinase"/>
    <property type="match status" value="1"/>
</dbReference>
<evidence type="ECO:0000256" key="3">
    <source>
        <dbReference type="ARBA" id="ARBA00017144"/>
    </source>
</evidence>
<evidence type="ECO:0000313" key="13">
    <source>
        <dbReference type="Proteomes" id="UP000715441"/>
    </source>
</evidence>
<evidence type="ECO:0000256" key="5">
    <source>
        <dbReference type="ARBA" id="ARBA00022727"/>
    </source>
</evidence>
<evidence type="ECO:0000256" key="4">
    <source>
        <dbReference type="ARBA" id="ARBA00022679"/>
    </source>
</evidence>
<protein>
    <recommendedName>
        <fullName evidence="3 10">Thymidylate kinase</fullName>
        <ecNumber evidence="2 10">2.7.4.9</ecNumber>
    </recommendedName>
    <alternativeName>
        <fullName evidence="10">dTMP kinase</fullName>
    </alternativeName>
</protein>
<proteinExistence type="inferred from homology"/>
<keyword evidence="6 10" id="KW-0547">Nucleotide-binding</keyword>
<reference evidence="12 13" key="1">
    <citation type="submission" date="2020-04" db="EMBL/GenBank/DDBJ databases">
        <title>Novel species.</title>
        <authorList>
            <person name="Teo W.F.A."/>
            <person name="Lipun K."/>
            <person name="Srisuk N."/>
            <person name="Duangmal K."/>
        </authorList>
    </citation>
    <scope>NUCLEOTIDE SEQUENCE [LARGE SCALE GENOMIC DNA]</scope>
    <source>
        <strain evidence="12 13">K13G38</strain>
    </source>
</reference>
<evidence type="ECO:0000256" key="2">
    <source>
        <dbReference type="ARBA" id="ARBA00012980"/>
    </source>
</evidence>
<dbReference type="EC" id="2.7.4.9" evidence="2 10"/>
<sequence>MEQMPGVFVSVDGPSGVGVSTTVRALGERLRTAQVPRHLTSEPSETDIGALARARVHADTSGPALACLFAADRYQRLEAEIRPRLAAGDVVVSDRYVPTGLVMQRLDGVELDFLQAINALADPPDLAVILTADPDKIAERLQRGGLRSRYHSRPDVSVQETALYRDAALALAAAGVQVLRLETSLYPPDTLASMICTRIEALRAHRHAPVHPASELAP</sequence>
<evidence type="ECO:0000256" key="1">
    <source>
        <dbReference type="ARBA" id="ARBA00009776"/>
    </source>
</evidence>
<evidence type="ECO:0000256" key="6">
    <source>
        <dbReference type="ARBA" id="ARBA00022741"/>
    </source>
</evidence>
<dbReference type="GO" id="GO:0016301">
    <property type="term" value="F:kinase activity"/>
    <property type="evidence" value="ECO:0007669"/>
    <property type="project" value="UniProtKB-KW"/>
</dbReference>
<evidence type="ECO:0000256" key="7">
    <source>
        <dbReference type="ARBA" id="ARBA00022777"/>
    </source>
</evidence>
<dbReference type="SUPFAM" id="SSF52540">
    <property type="entry name" value="P-loop containing nucleoside triphosphate hydrolases"/>
    <property type="match status" value="1"/>
</dbReference>
<dbReference type="InterPro" id="IPR027417">
    <property type="entry name" value="P-loop_NTPase"/>
</dbReference>
<dbReference type="InterPro" id="IPR039430">
    <property type="entry name" value="Thymidylate_kin-like_dom"/>
</dbReference>
<dbReference type="InterPro" id="IPR018094">
    <property type="entry name" value="Thymidylate_kinase"/>
</dbReference>
<comment type="function">
    <text evidence="10">Phosphorylation of dTMP to form dTDP in both de novo and salvage pathways of dTTP synthesis.</text>
</comment>